<evidence type="ECO:0000256" key="1">
    <source>
        <dbReference type="SAM" id="Phobius"/>
    </source>
</evidence>
<dbReference type="AlphaFoldDB" id="A0A0A9DBZ2"/>
<name>A0A0A9DBZ2_ARUDO</name>
<reference evidence="2" key="2">
    <citation type="journal article" date="2015" name="Data Brief">
        <title>Shoot transcriptome of the giant reed, Arundo donax.</title>
        <authorList>
            <person name="Barrero R.A."/>
            <person name="Guerrero F.D."/>
            <person name="Moolhuijzen P."/>
            <person name="Goolsby J.A."/>
            <person name="Tidwell J."/>
            <person name="Bellgard S.E."/>
            <person name="Bellgard M.I."/>
        </authorList>
    </citation>
    <scope>NUCLEOTIDE SEQUENCE</scope>
    <source>
        <tissue evidence="2">Shoot tissue taken approximately 20 cm above the soil surface</tissue>
    </source>
</reference>
<accession>A0A0A9DBZ2</accession>
<reference evidence="2" key="1">
    <citation type="submission" date="2014-09" db="EMBL/GenBank/DDBJ databases">
        <authorList>
            <person name="Magalhaes I.L.F."/>
            <person name="Oliveira U."/>
            <person name="Santos F.R."/>
            <person name="Vidigal T.H.D.A."/>
            <person name="Brescovit A.D."/>
            <person name="Santos A.J."/>
        </authorList>
    </citation>
    <scope>NUCLEOTIDE SEQUENCE</scope>
    <source>
        <tissue evidence="2">Shoot tissue taken approximately 20 cm above the soil surface</tissue>
    </source>
</reference>
<feature type="transmembrane region" description="Helical" evidence="1">
    <location>
        <begin position="20"/>
        <end position="43"/>
    </location>
</feature>
<keyword evidence="1" id="KW-1133">Transmembrane helix</keyword>
<protein>
    <submittedName>
        <fullName evidence="2">Uncharacterized protein</fullName>
    </submittedName>
</protein>
<keyword evidence="1" id="KW-0472">Membrane</keyword>
<dbReference type="EMBL" id="GBRH01214745">
    <property type="protein sequence ID" value="JAD83150.1"/>
    <property type="molecule type" value="Transcribed_RNA"/>
</dbReference>
<proteinExistence type="predicted"/>
<keyword evidence="1" id="KW-0812">Transmembrane</keyword>
<evidence type="ECO:0000313" key="2">
    <source>
        <dbReference type="EMBL" id="JAD83150.1"/>
    </source>
</evidence>
<sequence>MLYLFLDRTTGMSTFVIAPRAITALHHLLTILPPIIAIISRLINRGINLIPLRHLSGLKGCIFIVCRYHCHL</sequence>
<organism evidence="2">
    <name type="scientific">Arundo donax</name>
    <name type="common">Giant reed</name>
    <name type="synonym">Donax arundinaceus</name>
    <dbReference type="NCBI Taxonomy" id="35708"/>
    <lineage>
        <taxon>Eukaryota</taxon>
        <taxon>Viridiplantae</taxon>
        <taxon>Streptophyta</taxon>
        <taxon>Embryophyta</taxon>
        <taxon>Tracheophyta</taxon>
        <taxon>Spermatophyta</taxon>
        <taxon>Magnoliopsida</taxon>
        <taxon>Liliopsida</taxon>
        <taxon>Poales</taxon>
        <taxon>Poaceae</taxon>
        <taxon>PACMAD clade</taxon>
        <taxon>Arundinoideae</taxon>
        <taxon>Arundineae</taxon>
        <taxon>Arundo</taxon>
    </lineage>
</organism>